<feature type="region of interest" description="Disordered" evidence="1">
    <location>
        <begin position="1"/>
        <end position="25"/>
    </location>
</feature>
<name>A0A6L2L396_TANCI</name>
<dbReference type="EMBL" id="BKCJ010003450">
    <property type="protein sequence ID" value="GEU55162.1"/>
    <property type="molecule type" value="Genomic_DNA"/>
</dbReference>
<proteinExistence type="predicted"/>
<evidence type="ECO:0008006" key="3">
    <source>
        <dbReference type="Google" id="ProtNLM"/>
    </source>
</evidence>
<evidence type="ECO:0000313" key="2">
    <source>
        <dbReference type="EMBL" id="GEU55162.1"/>
    </source>
</evidence>
<feature type="compositionally biased region" description="Low complexity" evidence="1">
    <location>
        <begin position="1"/>
        <end position="20"/>
    </location>
</feature>
<dbReference type="AlphaFoldDB" id="A0A6L2L396"/>
<evidence type="ECO:0000256" key="1">
    <source>
        <dbReference type="SAM" id="MobiDB-lite"/>
    </source>
</evidence>
<accession>A0A6L2L396</accession>
<organism evidence="2">
    <name type="scientific">Tanacetum cinerariifolium</name>
    <name type="common">Dalmatian daisy</name>
    <name type="synonym">Chrysanthemum cinerariifolium</name>
    <dbReference type="NCBI Taxonomy" id="118510"/>
    <lineage>
        <taxon>Eukaryota</taxon>
        <taxon>Viridiplantae</taxon>
        <taxon>Streptophyta</taxon>
        <taxon>Embryophyta</taxon>
        <taxon>Tracheophyta</taxon>
        <taxon>Spermatophyta</taxon>
        <taxon>Magnoliopsida</taxon>
        <taxon>eudicotyledons</taxon>
        <taxon>Gunneridae</taxon>
        <taxon>Pentapetalae</taxon>
        <taxon>asterids</taxon>
        <taxon>campanulids</taxon>
        <taxon>Asterales</taxon>
        <taxon>Asteraceae</taxon>
        <taxon>Asteroideae</taxon>
        <taxon>Anthemideae</taxon>
        <taxon>Anthemidinae</taxon>
        <taxon>Tanacetum</taxon>
    </lineage>
</organism>
<comment type="caution">
    <text evidence="2">The sequence shown here is derived from an EMBL/GenBank/DDBJ whole genome shotgun (WGS) entry which is preliminary data.</text>
</comment>
<protein>
    <recommendedName>
        <fullName evidence="3">Integrase, catalytic region, zinc finger, CCHC-type, peptidase aspartic, catalytic</fullName>
    </recommendedName>
</protein>
<reference evidence="2" key="1">
    <citation type="journal article" date="2019" name="Sci. Rep.">
        <title>Draft genome of Tanacetum cinerariifolium, the natural source of mosquito coil.</title>
        <authorList>
            <person name="Yamashiro T."/>
            <person name="Shiraishi A."/>
            <person name="Satake H."/>
            <person name="Nakayama K."/>
        </authorList>
    </citation>
    <scope>NUCLEOTIDE SEQUENCE</scope>
</reference>
<sequence length="146" mass="16145">MLLTDAPLPADTTATSSSTTIDQDVPYASTSSTYQEIESQVIHQCVEEQIHGHHNAQFDNAPILYNLSLDLSSEETTLEGVIPSDLHHLIQSFDTLANLTKNHPLENVISDPSRSVSTRIQLQEHAIWCYFDVNDNPIPFGGKRSG</sequence>
<gene>
    <name evidence="2" type="ORF">Tci_027140</name>
</gene>